<dbReference type="EMBL" id="JBHTLR010000029">
    <property type="protein sequence ID" value="MFD1218181.1"/>
    <property type="molecule type" value="Genomic_DNA"/>
</dbReference>
<dbReference type="InterPro" id="IPR012938">
    <property type="entry name" value="Glc/Sorbosone_DH"/>
</dbReference>
<proteinExistence type="predicted"/>
<keyword evidence="4" id="KW-1185">Reference proteome</keyword>
<evidence type="ECO:0000256" key="1">
    <source>
        <dbReference type="SAM" id="SignalP"/>
    </source>
</evidence>
<dbReference type="Gene3D" id="2.120.10.30">
    <property type="entry name" value="TolB, C-terminal domain"/>
    <property type="match status" value="1"/>
</dbReference>
<sequence>MNTLLTWARGLAGSLVSGLVIAFCATASAAASYQPLNETCDGLPKLPVGTMPGTCLGLLASARSGADFIKPRKALELPRSNQILVTDMGGWSGGKGILWLLEFSDGSYNRVQGIHKLATGMNLPHDIKLGPDGRIYVGEANRITRFRLRGNQMVDRETVVDNLPYTPGSHLHPLTSFVFLPGGDLLVNAGSKTDDCGLSSVSQTCDELDTTGLRHYRYQPDSNAWDSDFTLYASGLRNSVALVVHPSGTVLQGENSTDFKDAEEPYEEINVIQPGGFYGWPYCFNRRLSVGQGIDQDTSGCDRADYIEPYSLMPPHVAPLDMLYYDGDLLPALKNQLLVSWHGYRVVGNRLVSYATSADGLPQLVKHVRFNRDPIAPARTFTTHTMAPRGGSSADAQHREVISKWNKVDGLRPEGAPVGLLQLQDGSLLIVDDKNPALLRLSRGQAYADTQGDQQLSQIDGIHFDGAARELLLNNCTGCHLELQSNPGELLNRKDGWLQLKGGTTLLEQKLTSESGFMPPTGQLESTEIATILASVAERD</sequence>
<feature type="chain" id="PRO_5046243605" evidence="1">
    <location>
        <begin position="30"/>
        <end position="540"/>
    </location>
</feature>
<dbReference type="PANTHER" id="PTHR19328:SF53">
    <property type="entry name" value="MEMBRANE PROTEIN"/>
    <property type="match status" value="1"/>
</dbReference>
<feature type="signal peptide" evidence="1">
    <location>
        <begin position="1"/>
        <end position="29"/>
    </location>
</feature>
<evidence type="ECO:0000259" key="2">
    <source>
        <dbReference type="Pfam" id="PF07995"/>
    </source>
</evidence>
<feature type="domain" description="Glucose/Sorbosone dehydrogenase" evidence="2">
    <location>
        <begin position="139"/>
        <end position="340"/>
    </location>
</feature>
<dbReference type="RefSeq" id="WP_230434912.1">
    <property type="nucleotide sequence ID" value="NZ_CP087715.1"/>
</dbReference>
<evidence type="ECO:0000313" key="3">
    <source>
        <dbReference type="EMBL" id="MFD1218181.1"/>
    </source>
</evidence>
<reference evidence="4" key="1">
    <citation type="journal article" date="2019" name="Int. J. Syst. Evol. Microbiol.">
        <title>The Global Catalogue of Microorganisms (GCM) 10K type strain sequencing project: providing services to taxonomists for standard genome sequencing and annotation.</title>
        <authorList>
            <consortium name="The Broad Institute Genomics Platform"/>
            <consortium name="The Broad Institute Genome Sequencing Center for Infectious Disease"/>
            <person name="Wu L."/>
            <person name="Ma J."/>
        </authorList>
    </citation>
    <scope>NUCLEOTIDE SEQUENCE [LARGE SCALE GENOMIC DNA]</scope>
    <source>
        <strain evidence="4">CCUG 54356</strain>
    </source>
</reference>
<dbReference type="InterPro" id="IPR011041">
    <property type="entry name" value="Quinoprot_gluc/sorb_DH_b-prop"/>
</dbReference>
<protein>
    <submittedName>
        <fullName evidence="3">PQQ-dependent sugar dehydrogenase</fullName>
    </submittedName>
</protein>
<accession>A0ABW3UCI9</accession>
<keyword evidence="1" id="KW-0732">Signal</keyword>
<comment type="caution">
    <text evidence="3">The sequence shown here is derived from an EMBL/GenBank/DDBJ whole genome shotgun (WGS) entry which is preliminary data.</text>
</comment>
<dbReference type="InterPro" id="IPR011042">
    <property type="entry name" value="6-blade_b-propeller_TolB-like"/>
</dbReference>
<gene>
    <name evidence="3" type="ORF">ACFQ2X_16390</name>
</gene>
<evidence type="ECO:0000313" key="4">
    <source>
        <dbReference type="Proteomes" id="UP001597264"/>
    </source>
</evidence>
<name>A0ABW3UCI9_9GAMM</name>
<organism evidence="3 4">
    <name type="scientific">Microbulbifer celer</name>
    <dbReference type="NCBI Taxonomy" id="435905"/>
    <lineage>
        <taxon>Bacteria</taxon>
        <taxon>Pseudomonadati</taxon>
        <taxon>Pseudomonadota</taxon>
        <taxon>Gammaproteobacteria</taxon>
        <taxon>Cellvibrionales</taxon>
        <taxon>Microbulbiferaceae</taxon>
        <taxon>Microbulbifer</taxon>
    </lineage>
</organism>
<dbReference type="Proteomes" id="UP001597264">
    <property type="component" value="Unassembled WGS sequence"/>
</dbReference>
<dbReference type="Pfam" id="PF07995">
    <property type="entry name" value="GSDH"/>
    <property type="match status" value="1"/>
</dbReference>
<dbReference type="SUPFAM" id="SSF50952">
    <property type="entry name" value="Soluble quinoprotein glucose dehydrogenase"/>
    <property type="match status" value="1"/>
</dbReference>
<dbReference type="PANTHER" id="PTHR19328">
    <property type="entry name" value="HEDGEHOG-INTERACTING PROTEIN"/>
    <property type="match status" value="1"/>
</dbReference>